<organism evidence="1 2">
    <name type="scientific">Brenneria alni</name>
    <dbReference type="NCBI Taxonomy" id="71656"/>
    <lineage>
        <taxon>Bacteria</taxon>
        <taxon>Pseudomonadati</taxon>
        <taxon>Pseudomonadota</taxon>
        <taxon>Gammaproteobacteria</taxon>
        <taxon>Enterobacterales</taxon>
        <taxon>Pectobacteriaceae</taxon>
        <taxon>Brenneria</taxon>
    </lineage>
</organism>
<evidence type="ECO:0000313" key="2">
    <source>
        <dbReference type="Proteomes" id="UP000285648"/>
    </source>
</evidence>
<dbReference type="OrthoDB" id="6420659at2"/>
<protein>
    <submittedName>
        <fullName evidence="1">Uncharacterized protein</fullName>
    </submittedName>
</protein>
<gene>
    <name evidence="1" type="ORF">BIY29_08455</name>
</gene>
<reference evidence="1 2" key="1">
    <citation type="submission" date="2016-09" db="EMBL/GenBank/DDBJ databases">
        <authorList>
            <person name="Doonan J."/>
            <person name="Pachebat J.A."/>
            <person name="Golyshin P.N."/>
            <person name="Denman S."/>
            <person name="Mcdonald J.E."/>
        </authorList>
    </citation>
    <scope>NUCLEOTIDE SEQUENCE [LARGE SCALE GENOMIC DNA]</scope>
    <source>
        <strain evidence="1 2">NCPPB 3934</strain>
    </source>
</reference>
<comment type="caution">
    <text evidence="1">The sequence shown here is derived from an EMBL/GenBank/DDBJ whole genome shotgun (WGS) entry which is preliminary data.</text>
</comment>
<keyword evidence="2" id="KW-1185">Reference proteome</keyword>
<dbReference type="EMBL" id="MJLZ01000015">
    <property type="protein sequence ID" value="RLM24739.1"/>
    <property type="molecule type" value="Genomic_DNA"/>
</dbReference>
<sequence length="268" mass="30686">MNPTYTALIALLRSGEMVFPEGDGKYDGSNSQFSVRIKPESRAFLDMHAERIGVSKSTLYGIILEGVLSEARASTADKMMGVYERFCLLMDAYGVNVLQQAQLLAPFGISQGALSSAERTLDLLNAQVLHQLASWFEIDVKWLFCEKMNPMENNHFFDQDSLDYDVINDGIELVYFRAVGDRNMTLAFTRGWKDIQGVISIPIIKIYRVLKEWEIDYQHQHLPKPKSTRYLTYSQKQISSLIDGSVFPIMIVDKYQYEYESYRDLLIG</sequence>
<accession>A0A421DPC9</accession>
<name>A0A421DPC9_9GAMM</name>
<dbReference type="RefSeq" id="WP_121574754.1">
    <property type="nucleotide sequence ID" value="NZ_MJLZ01000015.1"/>
</dbReference>
<evidence type="ECO:0000313" key="1">
    <source>
        <dbReference type="EMBL" id="RLM24739.1"/>
    </source>
</evidence>
<proteinExistence type="predicted"/>
<dbReference type="Proteomes" id="UP000285648">
    <property type="component" value="Unassembled WGS sequence"/>
</dbReference>
<dbReference type="AlphaFoldDB" id="A0A421DPC9"/>